<proteinExistence type="predicted"/>
<dbReference type="EMBL" id="VTET01000011">
    <property type="protein sequence ID" value="TYS67990.1"/>
    <property type="molecule type" value="Genomic_DNA"/>
</dbReference>
<evidence type="ECO:0000256" key="1">
    <source>
        <dbReference type="SAM" id="Phobius"/>
    </source>
</evidence>
<evidence type="ECO:0000313" key="2">
    <source>
        <dbReference type="EMBL" id="TYS67990.1"/>
    </source>
</evidence>
<evidence type="ECO:0000313" key="3">
    <source>
        <dbReference type="Proteomes" id="UP000324517"/>
    </source>
</evidence>
<keyword evidence="1" id="KW-0472">Membrane</keyword>
<dbReference type="AlphaFoldDB" id="A0A5D4SX66"/>
<dbReference type="OrthoDB" id="2942371at2"/>
<organism evidence="2 3">
    <name type="scientific">Sutcliffiella horikoshii</name>
    <dbReference type="NCBI Taxonomy" id="79883"/>
    <lineage>
        <taxon>Bacteria</taxon>
        <taxon>Bacillati</taxon>
        <taxon>Bacillota</taxon>
        <taxon>Bacilli</taxon>
        <taxon>Bacillales</taxon>
        <taxon>Bacillaceae</taxon>
        <taxon>Sutcliffiella</taxon>
    </lineage>
</organism>
<feature type="transmembrane region" description="Helical" evidence="1">
    <location>
        <begin position="50"/>
        <end position="69"/>
    </location>
</feature>
<protein>
    <submittedName>
        <fullName evidence="2">Uncharacterized protein</fullName>
    </submittedName>
</protein>
<keyword evidence="1" id="KW-1133">Transmembrane helix</keyword>
<comment type="caution">
    <text evidence="2">The sequence shown here is derived from an EMBL/GenBank/DDBJ whole genome shotgun (WGS) entry which is preliminary data.</text>
</comment>
<gene>
    <name evidence="2" type="ORF">FZC75_18500</name>
</gene>
<dbReference type="RefSeq" id="WP_148980323.1">
    <property type="nucleotide sequence ID" value="NZ_JBNILI010000004.1"/>
</dbReference>
<sequence length="75" mass="8270">MKNMSSTFSFLGLIATALGILPLLEPLPNNRVSGHEYFWGNIIYLAHEGQGWFLALGTLMLLMGLFLSGQSKNKV</sequence>
<keyword evidence="1" id="KW-0812">Transmembrane</keyword>
<name>A0A5D4SX66_9BACI</name>
<accession>A0A5D4SX66</accession>
<dbReference type="Proteomes" id="UP000324517">
    <property type="component" value="Unassembled WGS sequence"/>
</dbReference>
<reference evidence="2 3" key="1">
    <citation type="submission" date="2019-08" db="EMBL/GenBank/DDBJ databases">
        <title>Bacillus genomes from the desert of Cuatro Cienegas, Coahuila.</title>
        <authorList>
            <person name="Olmedo-Alvarez G."/>
        </authorList>
    </citation>
    <scope>NUCLEOTIDE SEQUENCE [LARGE SCALE GENOMIC DNA]</scope>
    <source>
        <strain evidence="2 3">CH98b_3T</strain>
    </source>
</reference>